<keyword evidence="3" id="KW-1185">Reference proteome</keyword>
<sequence length="1349" mass="148193">MWWGERPRGYGVLNGERDLLVAIKVRPRLMEREPEGVPGAQRRRPAALIPGAIARPADSINRREGRRRWRRNPSTCGRRARPWFQGFRSPGGGSWLECPRAVRVHDPQALLAMWRQAGVRIDWACRRCSPGATRGGDPMFGAVPSDELTFEPARRVLEWPVVPGTYGRREYYLARLAGGALRATESSPWFGPFPAAEAGSLPGAENAGPGIARRNRARPGAGVVGPALTAVGRHRPRPAGRQKSTSHRTRLCLLLLGWICPLSRLPRLVPHSTAQASRLVADSLRCRRGIDSRGPDARGLRANTEFRSPRATNRRYGRCFSTCSWRLALSGTPGLPPGRWGASTAPVPALLNLPAPPAGLQRQASRRQAATVPHPPAGGSRRDPRQDLSSRGVMAVLDGLEAIRLAWVLTGLGAEEDVDASFYWWDKKVRARNVNIEALVQYWTSTATTLAMEMRQRRTFKEVTSGVMSDISAFLEAMAAPPPRPEPKGKTKPQPPNTHELDTATVDPPPPPPPKKFKGEKGKKGRKGEGKGRKGNGQTKGADRRQDGQWASWSDHSFLGRLLGRLVVGQRRQPRLVVRLGRPQPIPEDRRQASRPCRGLSTALVLEADPNAEAMVLWCAAPPCQDFSRIAKGAGHQGDRGRLFEDSVMDELRSILRQHRFAFLYENVEMDAAAAKVSSDALGVSPVFVCPSDFGWVSRPRLWWLSVDWTRVVTDFVDGSPLEWAKRGRWDRLCLSAARLAADSFELGDLQFHSSVAQGRKLMPCATTPAPTDDGRQKPRSTRGRTREPTQKLATAWSGTAGIGAAARLLGILVMATWAKPVASGRAPRQGTVPWLSQVWSHRGWDFSPPPRPTPGVLGAGLGEDAHWAAANGMQHSLVGWPQLQPALEAVIRFRREWRHDLTRIRAEVLKELQGMVDDAAEDTTAWLGHIFDLLRDLGYPATDDLRQDVAEGFDMPHSDERYAGLEGLDRLRRGHGPLRRAETLVAICQINEHGDLKLCRSEDWRRSGHNATMGAADVPTHHFLGDIVDLILRAWAEGWDAVVFGHDLQNAYRQWAVRHPGHCGTFLPTSSGVTLWFHFAMCFGAAASVWNFNRAADAVQMLLRALLLLLLGHFVDDFNGVDSYDPAAQAPATRHVVQGVDLSIRPDGVELAPTAKRTQKILEQIDGALTDDSLSPDAASRLAGRLTFLSQSTFGATGRAAIKPLYSRAADTAANSDDTLSVGVRSALMALRRLVASSRPRLVPWPGRVQGPFPVLYADAFFLDGDLRKKPGHLGPGEAVPRAARKAFIYVLEIVAQLLPLITFARRLSPFWIAFIDNVAGQFALMKGYGKDPSVNGILASFCMGPRG</sequence>
<proteinExistence type="predicted"/>
<gene>
    <name evidence="2" type="ORF">AK812_SmicGene15492</name>
</gene>
<feature type="compositionally biased region" description="Basic and acidic residues" evidence="1">
    <location>
        <begin position="517"/>
        <end position="532"/>
    </location>
</feature>
<dbReference type="SUPFAM" id="SSF53335">
    <property type="entry name" value="S-adenosyl-L-methionine-dependent methyltransferases"/>
    <property type="match status" value="1"/>
</dbReference>
<dbReference type="Gene3D" id="3.40.50.150">
    <property type="entry name" value="Vaccinia Virus protein VP39"/>
    <property type="match status" value="1"/>
</dbReference>
<feature type="region of interest" description="Disordered" evidence="1">
    <location>
        <begin position="479"/>
        <end position="549"/>
    </location>
</feature>
<evidence type="ECO:0000256" key="1">
    <source>
        <dbReference type="SAM" id="MobiDB-lite"/>
    </source>
</evidence>
<reference evidence="2 3" key="1">
    <citation type="submission" date="2016-02" db="EMBL/GenBank/DDBJ databases">
        <title>Genome analysis of coral dinoflagellate symbionts highlights evolutionary adaptations to a symbiotic lifestyle.</title>
        <authorList>
            <person name="Aranda M."/>
            <person name="Li Y."/>
            <person name="Liew Y.J."/>
            <person name="Baumgarten S."/>
            <person name="Simakov O."/>
            <person name="Wilson M."/>
            <person name="Piel J."/>
            <person name="Ashoor H."/>
            <person name="Bougouffa S."/>
            <person name="Bajic V.B."/>
            <person name="Ryu T."/>
            <person name="Ravasi T."/>
            <person name="Bayer T."/>
            <person name="Micklem G."/>
            <person name="Kim H."/>
            <person name="Bhak J."/>
            <person name="Lajeunesse T.C."/>
            <person name="Voolstra C.R."/>
        </authorList>
    </citation>
    <scope>NUCLEOTIDE SEQUENCE [LARGE SCALE GENOMIC DNA]</scope>
    <source>
        <strain evidence="2 3">CCMP2467</strain>
    </source>
</reference>
<evidence type="ECO:0000313" key="2">
    <source>
        <dbReference type="EMBL" id="OLQ01704.1"/>
    </source>
</evidence>
<dbReference type="OrthoDB" id="416581at2759"/>
<dbReference type="EMBL" id="LSRX01000283">
    <property type="protein sequence ID" value="OLQ01704.1"/>
    <property type="molecule type" value="Genomic_DNA"/>
</dbReference>
<protein>
    <submittedName>
        <fullName evidence="2">Uncharacterized protein</fullName>
    </submittedName>
</protein>
<evidence type="ECO:0000313" key="3">
    <source>
        <dbReference type="Proteomes" id="UP000186817"/>
    </source>
</evidence>
<dbReference type="Proteomes" id="UP000186817">
    <property type="component" value="Unassembled WGS sequence"/>
</dbReference>
<organism evidence="2 3">
    <name type="scientific">Symbiodinium microadriaticum</name>
    <name type="common">Dinoflagellate</name>
    <name type="synonym">Zooxanthella microadriatica</name>
    <dbReference type="NCBI Taxonomy" id="2951"/>
    <lineage>
        <taxon>Eukaryota</taxon>
        <taxon>Sar</taxon>
        <taxon>Alveolata</taxon>
        <taxon>Dinophyceae</taxon>
        <taxon>Suessiales</taxon>
        <taxon>Symbiodiniaceae</taxon>
        <taxon>Symbiodinium</taxon>
    </lineage>
</organism>
<feature type="region of interest" description="Disordered" evidence="1">
    <location>
        <begin position="763"/>
        <end position="792"/>
    </location>
</feature>
<feature type="region of interest" description="Disordered" evidence="1">
    <location>
        <begin position="352"/>
        <end position="389"/>
    </location>
</feature>
<accession>A0A1Q9E2Q0</accession>
<comment type="caution">
    <text evidence="2">The sequence shown here is derived from an EMBL/GenBank/DDBJ whole genome shotgun (WGS) entry which is preliminary data.</text>
</comment>
<name>A0A1Q9E2Q0_SYMMI</name>
<dbReference type="InterPro" id="IPR029063">
    <property type="entry name" value="SAM-dependent_MTases_sf"/>
</dbReference>